<sequence>MSHVTGSTYGAFNDIESVNGHIKMCEVFPSAIEGKFEELIRHLDQLTEIVNSITPYEKKKYNFQDFNKPEHYSQDQLDKLAGEIDIQTKTYHKEITTMHHKHDYYLEKKKKILEELDKICEILNQLKQYKNYDSKCTAINKSAITYELNKKLNECGILTLTFRYAVIHLLNEFPSKNGKHIKGFAAKSAVPSSQDFNIDQAVDDYFDEFLTNLKTDEEQVNTELTKLEQLKTEVEKVSKQKQAEAEKQKAEEELKKQQAEEKAKAEQQKADQEKNNDSTNSNKDQSEKKQQPKKESQPVKDKEPAPEKPKDSPAPPKEKEPSAEPQPEPPEQTEKQQPLEKSKTEPSKQSDHQTKEPDPAASSDSTT</sequence>
<feature type="compositionally biased region" description="Basic and acidic residues" evidence="1">
    <location>
        <begin position="332"/>
        <end position="358"/>
    </location>
</feature>
<dbReference type="EMBL" id="CP095073">
    <property type="protein sequence ID" value="UOQ44537.1"/>
    <property type="molecule type" value="Genomic_DNA"/>
</dbReference>
<feature type="compositionally biased region" description="Basic and acidic residues" evidence="1">
    <location>
        <begin position="284"/>
        <end position="322"/>
    </location>
</feature>
<dbReference type="RefSeq" id="WP_244710579.1">
    <property type="nucleotide sequence ID" value="NZ_CP095073.1"/>
</dbReference>
<evidence type="ECO:0000313" key="2">
    <source>
        <dbReference type="EMBL" id="UOQ44537.1"/>
    </source>
</evidence>
<dbReference type="Proteomes" id="UP000831787">
    <property type="component" value="Chromosome"/>
</dbReference>
<evidence type="ECO:0000313" key="3">
    <source>
        <dbReference type="Proteomes" id="UP000831787"/>
    </source>
</evidence>
<evidence type="ECO:0000256" key="1">
    <source>
        <dbReference type="SAM" id="MobiDB-lite"/>
    </source>
</evidence>
<keyword evidence="3" id="KW-1185">Reference proteome</keyword>
<gene>
    <name evidence="2" type="ORF">MUN89_00645</name>
</gene>
<name>A0ABY4ELR5_9BACI</name>
<reference evidence="2 3" key="1">
    <citation type="submission" date="2022-04" db="EMBL/GenBank/DDBJ databases">
        <title>Halobacillus sp. isolated from saltern.</title>
        <authorList>
            <person name="Won M."/>
            <person name="Lee C.-M."/>
            <person name="Woen H.-Y."/>
            <person name="Kwon S.-W."/>
        </authorList>
    </citation>
    <scope>NUCLEOTIDE SEQUENCE [LARGE SCALE GENOMIC DNA]</scope>
    <source>
        <strain evidence="2 3">SSBR10-3</strain>
    </source>
</reference>
<organism evidence="2 3">
    <name type="scientific">Halobacillus salinarum</name>
    <dbReference type="NCBI Taxonomy" id="2932257"/>
    <lineage>
        <taxon>Bacteria</taxon>
        <taxon>Bacillati</taxon>
        <taxon>Bacillota</taxon>
        <taxon>Bacilli</taxon>
        <taxon>Bacillales</taxon>
        <taxon>Bacillaceae</taxon>
        <taxon>Halobacillus</taxon>
    </lineage>
</organism>
<accession>A0ABY4ELR5</accession>
<feature type="compositionally biased region" description="Basic and acidic residues" evidence="1">
    <location>
        <begin position="248"/>
        <end position="276"/>
    </location>
</feature>
<feature type="region of interest" description="Disordered" evidence="1">
    <location>
        <begin position="248"/>
        <end position="367"/>
    </location>
</feature>
<proteinExistence type="predicted"/>
<protein>
    <submittedName>
        <fullName evidence="2">Uncharacterized protein</fullName>
    </submittedName>
</protein>